<protein>
    <submittedName>
        <fullName evidence="1">Uncharacterized protein</fullName>
    </submittedName>
</protein>
<accession>A0A0E9TGA2</accession>
<reference evidence="1" key="1">
    <citation type="submission" date="2014-11" db="EMBL/GenBank/DDBJ databases">
        <authorList>
            <person name="Amaro Gonzalez C."/>
        </authorList>
    </citation>
    <scope>NUCLEOTIDE SEQUENCE</scope>
</reference>
<dbReference type="EMBL" id="GBXM01056095">
    <property type="protein sequence ID" value="JAH52482.1"/>
    <property type="molecule type" value="Transcribed_RNA"/>
</dbReference>
<evidence type="ECO:0000313" key="1">
    <source>
        <dbReference type="EMBL" id="JAH52482.1"/>
    </source>
</evidence>
<reference evidence="1" key="2">
    <citation type="journal article" date="2015" name="Fish Shellfish Immunol.">
        <title>Early steps in the European eel (Anguilla anguilla)-Vibrio vulnificus interaction in the gills: Role of the RtxA13 toxin.</title>
        <authorList>
            <person name="Callol A."/>
            <person name="Pajuelo D."/>
            <person name="Ebbesson L."/>
            <person name="Teles M."/>
            <person name="MacKenzie S."/>
            <person name="Amaro C."/>
        </authorList>
    </citation>
    <scope>NUCLEOTIDE SEQUENCE</scope>
</reference>
<dbReference type="AlphaFoldDB" id="A0A0E9TGA2"/>
<proteinExistence type="predicted"/>
<sequence length="49" mass="5839">MRFYVVCRQRLRSKRFPIHKSSNRRINAKCAVPLMLTYSVKLSSHQNCN</sequence>
<name>A0A0E9TGA2_ANGAN</name>
<organism evidence="1">
    <name type="scientific">Anguilla anguilla</name>
    <name type="common">European freshwater eel</name>
    <name type="synonym">Muraena anguilla</name>
    <dbReference type="NCBI Taxonomy" id="7936"/>
    <lineage>
        <taxon>Eukaryota</taxon>
        <taxon>Metazoa</taxon>
        <taxon>Chordata</taxon>
        <taxon>Craniata</taxon>
        <taxon>Vertebrata</taxon>
        <taxon>Euteleostomi</taxon>
        <taxon>Actinopterygii</taxon>
        <taxon>Neopterygii</taxon>
        <taxon>Teleostei</taxon>
        <taxon>Anguilliformes</taxon>
        <taxon>Anguillidae</taxon>
        <taxon>Anguilla</taxon>
    </lineage>
</organism>